<protein>
    <recommendedName>
        <fullName evidence="1">ATPase AAA-type core domain-containing protein</fullName>
    </recommendedName>
</protein>
<dbReference type="PANTHER" id="PTHR30050">
    <property type="entry name" value="CHROMOSOMAL REPLICATION INITIATOR PROTEIN DNAA"/>
    <property type="match status" value="1"/>
</dbReference>
<evidence type="ECO:0000313" key="2">
    <source>
        <dbReference type="EMBL" id="AVP87621.1"/>
    </source>
</evidence>
<keyword evidence="3" id="KW-1185">Reference proteome</keyword>
<name>A0A2P1P8N4_9RICK</name>
<reference evidence="2 3" key="1">
    <citation type="submission" date="2018-03" db="EMBL/GenBank/DDBJ databases">
        <title>A gene transfer event suggests a long-term partnership between eustigmatophyte algae and a novel lineage of endosymbiotic bacteria.</title>
        <authorList>
            <person name="Yurchenko T."/>
            <person name="Sevcikova T."/>
            <person name="Pribyl P."/>
            <person name="El Karkouri K."/>
            <person name="Klimes V."/>
            <person name="Amaral R."/>
            <person name="Zbrankova V."/>
            <person name="Kim E."/>
            <person name="Raoult D."/>
            <person name="Santos L.M.A."/>
            <person name="Elias M."/>
        </authorList>
    </citation>
    <scope>NUCLEOTIDE SEQUENCE [LARGE SCALE GENOMIC DNA]</scope>
    <source>
        <strain evidence="2">CCALA 838</strain>
    </source>
</reference>
<dbReference type="GO" id="GO:0005524">
    <property type="term" value="F:ATP binding"/>
    <property type="evidence" value="ECO:0007669"/>
    <property type="project" value="InterPro"/>
</dbReference>
<dbReference type="InterPro" id="IPR003959">
    <property type="entry name" value="ATPase_AAA_core"/>
</dbReference>
<dbReference type="Gene3D" id="3.40.50.300">
    <property type="entry name" value="P-loop containing nucleotide triphosphate hydrolases"/>
    <property type="match status" value="1"/>
</dbReference>
<dbReference type="InterPro" id="IPR027417">
    <property type="entry name" value="P-loop_NTPase"/>
</dbReference>
<accession>A0A2P1P8N4</accession>
<dbReference type="GO" id="GO:0006270">
    <property type="term" value="P:DNA replication initiation"/>
    <property type="evidence" value="ECO:0007669"/>
    <property type="project" value="TreeGrafter"/>
</dbReference>
<gene>
    <name evidence="2" type="ORF">phytr_6800</name>
</gene>
<dbReference type="RefSeq" id="WP_106874477.1">
    <property type="nucleotide sequence ID" value="NZ_CP027845.1"/>
</dbReference>
<dbReference type="GO" id="GO:0003688">
    <property type="term" value="F:DNA replication origin binding"/>
    <property type="evidence" value="ECO:0007669"/>
    <property type="project" value="TreeGrafter"/>
</dbReference>
<dbReference type="EMBL" id="CP027845">
    <property type="protein sequence ID" value="AVP87621.1"/>
    <property type="molecule type" value="Genomic_DNA"/>
</dbReference>
<dbReference type="Proteomes" id="UP000241762">
    <property type="component" value="Chromosome"/>
</dbReference>
<dbReference type="GO" id="GO:0005886">
    <property type="term" value="C:plasma membrane"/>
    <property type="evidence" value="ECO:0007669"/>
    <property type="project" value="TreeGrafter"/>
</dbReference>
<sequence length="214" mass="24132">MHQQSTFDFPQKTSYAIEEFIVTGANNLSFQKICEWPSSWSHAAYPYFLLLIGPKQSGKTHLAHIWAQKAEAKFLSKVSNISSNVIVEDISEKDEKDLLGIFNMCNEAKKYCLFTSSKFPDHFKLKDLVSRLKSIDVSYINTPDKETIKVILSKEFASKSLQIEPKMISLVADLIPLNFHSAYKAVNILNAESLNTNKPINAGLIKKLFLATTP</sequence>
<evidence type="ECO:0000259" key="1">
    <source>
        <dbReference type="Pfam" id="PF00004"/>
    </source>
</evidence>
<feature type="domain" description="ATPase AAA-type core" evidence="1">
    <location>
        <begin position="49"/>
        <end position="112"/>
    </location>
</feature>
<dbReference type="KEGG" id="ptc:phytr_6800"/>
<dbReference type="OrthoDB" id="7390113at2"/>
<dbReference type="AlphaFoldDB" id="A0A2P1P8N4"/>
<organism evidence="2 3">
    <name type="scientific">Candidatus Phycorickettsia trachydisci</name>
    <dbReference type="NCBI Taxonomy" id="2115978"/>
    <lineage>
        <taxon>Bacteria</taxon>
        <taxon>Pseudomonadati</taxon>
        <taxon>Pseudomonadota</taxon>
        <taxon>Alphaproteobacteria</taxon>
        <taxon>Rickettsiales</taxon>
        <taxon>Rickettsiaceae</taxon>
        <taxon>Candidatus Phycorickettsia</taxon>
    </lineage>
</organism>
<dbReference type="SUPFAM" id="SSF52540">
    <property type="entry name" value="P-loop containing nucleoside triphosphate hydrolases"/>
    <property type="match status" value="1"/>
</dbReference>
<evidence type="ECO:0000313" key="3">
    <source>
        <dbReference type="Proteomes" id="UP000241762"/>
    </source>
</evidence>
<dbReference type="PANTHER" id="PTHR30050:SF5">
    <property type="entry name" value="DNAA REGULATORY INACTIVATOR HDA"/>
    <property type="match status" value="1"/>
</dbReference>
<proteinExistence type="predicted"/>
<dbReference type="Pfam" id="PF00004">
    <property type="entry name" value="AAA"/>
    <property type="match status" value="1"/>
</dbReference>
<dbReference type="GO" id="GO:0016887">
    <property type="term" value="F:ATP hydrolysis activity"/>
    <property type="evidence" value="ECO:0007669"/>
    <property type="project" value="InterPro"/>
</dbReference>